<organism evidence="1 2">
    <name type="scientific">Streptomyces griseiscabiei</name>
    <dbReference type="NCBI Taxonomy" id="2993540"/>
    <lineage>
        <taxon>Bacteria</taxon>
        <taxon>Bacillati</taxon>
        <taxon>Actinomycetota</taxon>
        <taxon>Actinomycetes</taxon>
        <taxon>Kitasatosporales</taxon>
        <taxon>Streptomycetaceae</taxon>
        <taxon>Streptomyces</taxon>
    </lineage>
</organism>
<dbReference type="EMBL" id="JARAVY010000008">
    <property type="protein sequence ID" value="MDX2911487.1"/>
    <property type="molecule type" value="Genomic_DNA"/>
</dbReference>
<name>A0ABU4L6V5_9ACTN</name>
<dbReference type="RefSeq" id="WP_179203130.1">
    <property type="nucleotide sequence ID" value="NZ_JAGJBZ010000002.1"/>
</dbReference>
<proteinExistence type="predicted"/>
<gene>
    <name evidence="1" type="ORF">PV517_22715</name>
</gene>
<keyword evidence="2" id="KW-1185">Reference proteome</keyword>
<reference evidence="1 2" key="1">
    <citation type="journal article" date="2023" name="Microb. Genom.">
        <title>Mesoterricola silvestris gen. nov., sp. nov., Mesoterricola sediminis sp. nov., Geothrix oryzae sp. nov., Geothrix edaphica sp. nov., Geothrix rubra sp. nov., and Geothrix limicola sp. nov., six novel members of Acidobacteriota isolated from soils.</title>
        <authorList>
            <person name="Weisberg A.J."/>
            <person name="Pearce E."/>
            <person name="Kramer C.G."/>
            <person name="Chang J.H."/>
            <person name="Clarke C.R."/>
        </authorList>
    </citation>
    <scope>NUCLEOTIDE SEQUENCE [LARGE SCALE GENOMIC DNA]</scope>
    <source>
        <strain evidence="1 2">NRRL_B-2795</strain>
    </source>
</reference>
<sequence length="84" mass="9328">MERLELSPIDADAVRPFWEGMQIRETTGQLATAIAALHGSPILMRLVARRVTTRRDGDVGAWLVKEKARITQTDDVDVLSQLGL</sequence>
<evidence type="ECO:0000313" key="1">
    <source>
        <dbReference type="EMBL" id="MDX2911487.1"/>
    </source>
</evidence>
<protein>
    <recommendedName>
        <fullName evidence="3">GNAT family N-acetyltransferase</fullName>
    </recommendedName>
</protein>
<evidence type="ECO:0000313" key="2">
    <source>
        <dbReference type="Proteomes" id="UP001271723"/>
    </source>
</evidence>
<evidence type="ECO:0008006" key="3">
    <source>
        <dbReference type="Google" id="ProtNLM"/>
    </source>
</evidence>
<accession>A0ABU4L6V5</accession>
<dbReference type="Proteomes" id="UP001271723">
    <property type="component" value="Unassembled WGS sequence"/>
</dbReference>
<comment type="caution">
    <text evidence="1">The sequence shown here is derived from an EMBL/GenBank/DDBJ whole genome shotgun (WGS) entry which is preliminary data.</text>
</comment>